<feature type="compositionally biased region" description="Basic and acidic residues" evidence="1">
    <location>
        <begin position="16"/>
        <end position="30"/>
    </location>
</feature>
<evidence type="ECO:0000256" key="1">
    <source>
        <dbReference type="SAM" id="MobiDB-lite"/>
    </source>
</evidence>
<evidence type="ECO:0000313" key="2">
    <source>
        <dbReference type="EMBL" id="KAF7834014.1"/>
    </source>
</evidence>
<comment type="caution">
    <text evidence="2">The sequence shown here is derived from an EMBL/GenBank/DDBJ whole genome shotgun (WGS) entry which is preliminary data.</text>
</comment>
<feature type="compositionally biased region" description="Basic residues" evidence="1">
    <location>
        <begin position="31"/>
        <end position="42"/>
    </location>
</feature>
<dbReference type="EMBL" id="JAAIUW010000004">
    <property type="protein sequence ID" value="KAF7834014.1"/>
    <property type="molecule type" value="Genomic_DNA"/>
</dbReference>
<proteinExistence type="predicted"/>
<gene>
    <name evidence="2" type="ORF">G2W53_008873</name>
</gene>
<sequence length="42" mass="4738">MGPKSWILVGSTSVGRDPKDKTMCGVDELRKKKLPKEHHLHP</sequence>
<dbReference type="AlphaFoldDB" id="A0A835C752"/>
<name>A0A835C752_9FABA</name>
<feature type="region of interest" description="Disordered" evidence="1">
    <location>
        <begin position="1"/>
        <end position="42"/>
    </location>
</feature>
<organism evidence="2 3">
    <name type="scientific">Senna tora</name>
    <dbReference type="NCBI Taxonomy" id="362788"/>
    <lineage>
        <taxon>Eukaryota</taxon>
        <taxon>Viridiplantae</taxon>
        <taxon>Streptophyta</taxon>
        <taxon>Embryophyta</taxon>
        <taxon>Tracheophyta</taxon>
        <taxon>Spermatophyta</taxon>
        <taxon>Magnoliopsida</taxon>
        <taxon>eudicotyledons</taxon>
        <taxon>Gunneridae</taxon>
        <taxon>Pentapetalae</taxon>
        <taxon>rosids</taxon>
        <taxon>fabids</taxon>
        <taxon>Fabales</taxon>
        <taxon>Fabaceae</taxon>
        <taxon>Caesalpinioideae</taxon>
        <taxon>Cassia clade</taxon>
        <taxon>Senna</taxon>
    </lineage>
</organism>
<reference evidence="2" key="1">
    <citation type="submission" date="2020-09" db="EMBL/GenBank/DDBJ databases">
        <title>Genome-Enabled Discovery of Anthraquinone Biosynthesis in Senna tora.</title>
        <authorList>
            <person name="Kang S.-H."/>
            <person name="Pandey R.P."/>
            <person name="Lee C.-M."/>
            <person name="Sim J.-S."/>
            <person name="Jeong J.-T."/>
            <person name="Choi B.-S."/>
            <person name="Jung M."/>
            <person name="Ginzburg D."/>
            <person name="Zhao K."/>
            <person name="Won S.Y."/>
            <person name="Oh T.-J."/>
            <person name="Yu Y."/>
            <person name="Kim N.-H."/>
            <person name="Lee O.R."/>
            <person name="Lee T.-H."/>
            <person name="Bashyal P."/>
            <person name="Kim T.-S."/>
            <person name="Lee W.-H."/>
            <person name="Kawkins C."/>
            <person name="Kim C.-K."/>
            <person name="Kim J.S."/>
            <person name="Ahn B.O."/>
            <person name="Rhee S.Y."/>
            <person name="Sohng J.K."/>
        </authorList>
    </citation>
    <scope>NUCLEOTIDE SEQUENCE</scope>
    <source>
        <tissue evidence="2">Leaf</tissue>
    </source>
</reference>
<evidence type="ECO:0000313" key="3">
    <source>
        <dbReference type="Proteomes" id="UP000634136"/>
    </source>
</evidence>
<dbReference type="Proteomes" id="UP000634136">
    <property type="component" value="Unassembled WGS sequence"/>
</dbReference>
<protein>
    <submittedName>
        <fullName evidence="2">Uncharacterized protein</fullName>
    </submittedName>
</protein>
<keyword evidence="3" id="KW-1185">Reference proteome</keyword>
<accession>A0A835C752</accession>